<organism evidence="4 5">
    <name type="scientific">Passalora fulva</name>
    <name type="common">Tomato leaf mold</name>
    <name type="synonym">Cladosporium fulvum</name>
    <dbReference type="NCBI Taxonomy" id="5499"/>
    <lineage>
        <taxon>Eukaryota</taxon>
        <taxon>Fungi</taxon>
        <taxon>Dikarya</taxon>
        <taxon>Ascomycota</taxon>
        <taxon>Pezizomycotina</taxon>
        <taxon>Dothideomycetes</taxon>
        <taxon>Dothideomycetidae</taxon>
        <taxon>Mycosphaerellales</taxon>
        <taxon>Mycosphaerellaceae</taxon>
        <taxon>Fulvia</taxon>
    </lineage>
</organism>
<gene>
    <name evidence="4" type="ORF">CLAFUR5_01612</name>
</gene>
<feature type="compositionally biased region" description="Polar residues" evidence="2">
    <location>
        <begin position="271"/>
        <end position="287"/>
    </location>
</feature>
<feature type="region of interest" description="Disordered" evidence="2">
    <location>
        <begin position="214"/>
        <end position="320"/>
    </location>
</feature>
<feature type="compositionally biased region" description="Low complexity" evidence="2">
    <location>
        <begin position="228"/>
        <end position="240"/>
    </location>
</feature>
<dbReference type="CDD" id="cd00067">
    <property type="entry name" value="GAL4"/>
    <property type="match status" value="1"/>
</dbReference>
<dbReference type="GO" id="GO:0000981">
    <property type="term" value="F:DNA-binding transcription factor activity, RNA polymerase II-specific"/>
    <property type="evidence" value="ECO:0007669"/>
    <property type="project" value="InterPro"/>
</dbReference>
<keyword evidence="5" id="KW-1185">Reference proteome</keyword>
<dbReference type="GeneID" id="71981490"/>
<dbReference type="InterPro" id="IPR036864">
    <property type="entry name" value="Zn2-C6_fun-type_DNA-bd_sf"/>
</dbReference>
<feature type="compositionally biased region" description="Low complexity" evidence="2">
    <location>
        <begin position="153"/>
        <end position="168"/>
    </location>
</feature>
<feature type="region of interest" description="Disordered" evidence="2">
    <location>
        <begin position="397"/>
        <end position="427"/>
    </location>
</feature>
<feature type="region of interest" description="Disordered" evidence="2">
    <location>
        <begin position="1"/>
        <end position="79"/>
    </location>
</feature>
<evidence type="ECO:0000313" key="4">
    <source>
        <dbReference type="EMBL" id="UJO11802.1"/>
    </source>
</evidence>
<dbReference type="SUPFAM" id="SSF57701">
    <property type="entry name" value="Zn2/Cys6 DNA-binding domain"/>
    <property type="match status" value="1"/>
</dbReference>
<dbReference type="InterPro" id="IPR001138">
    <property type="entry name" value="Zn2Cys6_DnaBD"/>
</dbReference>
<accession>A0A9Q8L6P2</accession>
<dbReference type="KEGG" id="ffu:CLAFUR5_01612"/>
<dbReference type="Pfam" id="PF00172">
    <property type="entry name" value="Zn_clus"/>
    <property type="match status" value="1"/>
</dbReference>
<dbReference type="PROSITE" id="PS50048">
    <property type="entry name" value="ZN2_CY6_FUNGAL_2"/>
    <property type="match status" value="1"/>
</dbReference>
<dbReference type="RefSeq" id="XP_047756168.1">
    <property type="nucleotide sequence ID" value="XM_047900760.1"/>
</dbReference>
<feature type="compositionally biased region" description="Low complexity" evidence="2">
    <location>
        <begin position="1"/>
        <end position="16"/>
    </location>
</feature>
<feature type="region of interest" description="Disordered" evidence="2">
    <location>
        <begin position="141"/>
        <end position="188"/>
    </location>
</feature>
<evidence type="ECO:0000256" key="1">
    <source>
        <dbReference type="ARBA" id="ARBA00023242"/>
    </source>
</evidence>
<name>A0A9Q8L6P2_PASFU</name>
<proteinExistence type="predicted"/>
<protein>
    <recommendedName>
        <fullName evidence="3">Zn(2)-C6 fungal-type domain-containing protein</fullName>
    </recommendedName>
</protein>
<dbReference type="AlphaFoldDB" id="A0A9Q8L6P2"/>
<dbReference type="Gene3D" id="4.10.240.10">
    <property type="entry name" value="Zn(2)-C6 fungal-type DNA-binding domain"/>
    <property type="match status" value="1"/>
</dbReference>
<dbReference type="Proteomes" id="UP000756132">
    <property type="component" value="Chromosome 1"/>
</dbReference>
<dbReference type="OrthoDB" id="4150019at2759"/>
<dbReference type="PANTHER" id="PTHR47783">
    <property type="entry name" value="ZN(II)2CYS6 TRANSCRIPTION FACTOR (EUROFUNG)-RELATED"/>
    <property type="match status" value="1"/>
</dbReference>
<dbReference type="PANTHER" id="PTHR47783:SF1">
    <property type="entry name" value="ZN(II)2CYS6 TRANSCRIPTION FACTOR (EUROFUNG)"/>
    <property type="match status" value="1"/>
</dbReference>
<evidence type="ECO:0000259" key="3">
    <source>
        <dbReference type="PROSITE" id="PS50048"/>
    </source>
</evidence>
<feature type="domain" description="Zn(2)-C6 fungal-type" evidence="3">
    <location>
        <begin position="97"/>
        <end position="131"/>
    </location>
</feature>
<evidence type="ECO:0000313" key="5">
    <source>
        <dbReference type="Proteomes" id="UP000756132"/>
    </source>
</evidence>
<sequence length="427" mass="46423">MSSSDSSQHDPSPTTTRLSSYAVTAPQEHLTSARANAPSASGTPLSERKKGRPSKAKAGEQLSSKSFLTPQLRGPIMSESELDKKRNKLGYQRISIACAHCRRRKIRCLLSEDDSEPRCQNCIRLKKECVFYPVDQQNALDARSDASSRTGEPSAPSSAASTSPSHPSIRSFDQQSHQFGGGYHHAPSDAAGGYGIPISPIPALPSQGGYVPQSYGYLPQREPPTAWNSHQQQLSSHNQLTPVSTTSSIAPPFTRYETSNNAVDTAPFPGSSDQQPPAISHHSTGYSYTPEPMQQQWQPPQQHNVQQPVHRSISYPDYSSQNPYPQGFPSTHQQPSAFMQHAAVQPHQSGPRAIGLPSQALPPTGHQYAYQMPPDQRSSSIPAMAAYQPPATQMQQDWYPEGAYGPGGSNARGHDLNPHGGYARRPT</sequence>
<dbReference type="PROSITE" id="PS00463">
    <property type="entry name" value="ZN2_CY6_FUNGAL_1"/>
    <property type="match status" value="1"/>
</dbReference>
<keyword evidence="1" id="KW-0539">Nucleus</keyword>
<dbReference type="SMART" id="SM00066">
    <property type="entry name" value="GAL4"/>
    <property type="match status" value="1"/>
</dbReference>
<dbReference type="GO" id="GO:0008270">
    <property type="term" value="F:zinc ion binding"/>
    <property type="evidence" value="ECO:0007669"/>
    <property type="project" value="InterPro"/>
</dbReference>
<feature type="compositionally biased region" description="Polar residues" evidence="2">
    <location>
        <begin position="141"/>
        <end position="151"/>
    </location>
</feature>
<reference evidence="4" key="1">
    <citation type="submission" date="2021-12" db="EMBL/GenBank/DDBJ databases">
        <authorList>
            <person name="Zaccaron A."/>
            <person name="Stergiopoulos I."/>
        </authorList>
    </citation>
    <scope>NUCLEOTIDE SEQUENCE</scope>
    <source>
        <strain evidence="4">Race5_Kim</strain>
    </source>
</reference>
<feature type="compositionally biased region" description="Polar residues" evidence="2">
    <location>
        <begin position="29"/>
        <end position="44"/>
    </location>
</feature>
<dbReference type="EMBL" id="CP090163">
    <property type="protein sequence ID" value="UJO11802.1"/>
    <property type="molecule type" value="Genomic_DNA"/>
</dbReference>
<evidence type="ECO:0000256" key="2">
    <source>
        <dbReference type="SAM" id="MobiDB-lite"/>
    </source>
</evidence>
<feature type="compositionally biased region" description="Low complexity" evidence="2">
    <location>
        <begin position="290"/>
        <end position="308"/>
    </location>
</feature>
<reference evidence="4" key="2">
    <citation type="journal article" date="2022" name="Microb. Genom.">
        <title>A chromosome-scale genome assembly of the tomato pathogen Cladosporium fulvum reveals a compartmentalized genome architecture and the presence of a dispensable chromosome.</title>
        <authorList>
            <person name="Zaccaron A.Z."/>
            <person name="Chen L.H."/>
            <person name="Samaras A."/>
            <person name="Stergiopoulos I."/>
        </authorList>
    </citation>
    <scope>NUCLEOTIDE SEQUENCE</scope>
    <source>
        <strain evidence="4">Race5_Kim</strain>
    </source>
</reference>